<reference evidence="2 3" key="1">
    <citation type="submission" date="2019-07" db="EMBL/GenBank/DDBJ databases">
        <title>The pathways for chlorine oxyanion respiration interact through the shared metabolite chlorate.</title>
        <authorList>
            <person name="Barnum T.P."/>
            <person name="Cheng Y."/>
            <person name="Hill K.A."/>
            <person name="Lucas L.N."/>
            <person name="Carlson H.K."/>
            <person name="Coates J.D."/>
        </authorList>
    </citation>
    <scope>NUCLEOTIDE SEQUENCE [LARGE SCALE GENOMIC DNA]</scope>
    <source>
        <strain evidence="2 3">SFB-3</strain>
    </source>
</reference>
<feature type="binding site" evidence="1">
    <location>
        <position position="118"/>
    </location>
    <ligand>
        <name>S-adenosyl-L-methionine</name>
        <dbReference type="ChEBI" id="CHEBI:59789"/>
    </ligand>
</feature>
<comment type="function">
    <text evidence="1">Specifically methylates the adenine in position 2030 of 23S rRNA.</text>
</comment>
<feature type="binding site" evidence="1">
    <location>
        <position position="165"/>
    </location>
    <ligand>
        <name>S-adenosyl-L-methionine</name>
        <dbReference type="ChEBI" id="CHEBI:59789"/>
    </ligand>
</feature>
<keyword evidence="3" id="KW-1185">Reference proteome</keyword>
<dbReference type="GO" id="GO:0036307">
    <property type="term" value="F:23S rRNA (adenine(2030)-N(6))-methyltransferase activity"/>
    <property type="evidence" value="ECO:0007669"/>
    <property type="project" value="UniProtKB-UniRule"/>
</dbReference>
<evidence type="ECO:0000313" key="2">
    <source>
        <dbReference type="EMBL" id="TVO54001.1"/>
    </source>
</evidence>
<dbReference type="PANTHER" id="PTHR37426">
    <property type="entry name" value="RIBOSOMAL RNA LARGE SUBUNIT METHYLTRANSFERASE J"/>
    <property type="match status" value="1"/>
</dbReference>
<keyword evidence="1 2" id="KW-0489">Methyltransferase</keyword>
<protein>
    <recommendedName>
        <fullName evidence="1">Ribosomal RNA large subunit methyltransferase J</fullName>
        <ecNumber evidence="1">2.1.1.266</ecNumber>
    </recommendedName>
    <alternativeName>
        <fullName evidence="1">23S rRNA (adenine(2030)-N6)-methyltransferase</fullName>
    </alternativeName>
    <alternativeName>
        <fullName evidence="1">23S rRNA m6A2030 methyltransferase</fullName>
    </alternativeName>
</protein>
<organism evidence="2 3">
    <name type="scientific">Denitromonas halophila</name>
    <dbReference type="NCBI Taxonomy" id="1629404"/>
    <lineage>
        <taxon>Bacteria</taxon>
        <taxon>Pseudomonadati</taxon>
        <taxon>Pseudomonadota</taxon>
        <taxon>Betaproteobacteria</taxon>
        <taxon>Rhodocyclales</taxon>
        <taxon>Zoogloeaceae</taxon>
        <taxon>Denitromonas</taxon>
    </lineage>
</organism>
<dbReference type="OrthoDB" id="9791274at2"/>
<dbReference type="EC" id="2.1.1.266" evidence="1"/>
<keyword evidence="1 2" id="KW-0808">Transferase</keyword>
<name>A0A557QM67_9RHOO</name>
<comment type="subunit">
    <text evidence="1">Monomer.</text>
</comment>
<gene>
    <name evidence="1" type="primary">rlmJ</name>
    <name evidence="2" type="ORF">FHP91_14425</name>
</gene>
<dbReference type="AlphaFoldDB" id="A0A557QM67"/>
<feature type="site" description="Interaction with substrate rRNA" evidence="1">
    <location>
        <position position="4"/>
    </location>
</feature>
<feature type="binding site" evidence="1">
    <location>
        <position position="100"/>
    </location>
    <ligand>
        <name>S-adenosyl-L-methionine</name>
        <dbReference type="ChEBI" id="CHEBI:59789"/>
    </ligand>
</feature>
<dbReference type="Pfam" id="PF04378">
    <property type="entry name" value="RsmJ"/>
    <property type="match status" value="1"/>
</dbReference>
<dbReference type="Gene3D" id="3.40.50.150">
    <property type="entry name" value="Vaccinia Virus protein VP39"/>
    <property type="match status" value="1"/>
</dbReference>
<dbReference type="Proteomes" id="UP000319502">
    <property type="component" value="Unassembled WGS sequence"/>
</dbReference>
<evidence type="ECO:0000256" key="1">
    <source>
        <dbReference type="HAMAP-Rule" id="MF_00934"/>
    </source>
</evidence>
<dbReference type="GO" id="GO:0003723">
    <property type="term" value="F:RNA binding"/>
    <property type="evidence" value="ECO:0007669"/>
    <property type="project" value="UniProtKB-UniRule"/>
</dbReference>
<proteinExistence type="inferred from homology"/>
<dbReference type="InterPro" id="IPR007473">
    <property type="entry name" value="RlmJ"/>
</dbReference>
<feature type="active site" description="Proton acceptor" evidence="1">
    <location>
        <position position="165"/>
    </location>
</feature>
<keyword evidence="1" id="KW-0949">S-adenosyl-L-methionine</keyword>
<dbReference type="InterPro" id="IPR029063">
    <property type="entry name" value="SAM-dependent_MTases_sf"/>
</dbReference>
<feature type="binding site" evidence="1">
    <location>
        <position position="19"/>
    </location>
    <ligand>
        <name>S-adenosyl-L-methionine</name>
        <dbReference type="ChEBI" id="CHEBI:59789"/>
    </ligand>
</feature>
<comment type="caution">
    <text evidence="2">The sequence shown here is derived from an EMBL/GenBank/DDBJ whole genome shotgun (WGS) entry which is preliminary data.</text>
</comment>
<accession>A0A557QM67</accession>
<evidence type="ECO:0000313" key="3">
    <source>
        <dbReference type="Proteomes" id="UP000319502"/>
    </source>
</evidence>
<comment type="catalytic activity">
    <reaction evidence="1">
        <text>adenosine(2030) in 23S rRNA + S-adenosyl-L-methionine = N(6)-methyladenosine(2030) in 23S rRNA + S-adenosyl-L-homocysteine + H(+)</text>
        <dbReference type="Rhea" id="RHEA:43736"/>
        <dbReference type="Rhea" id="RHEA-COMP:10668"/>
        <dbReference type="Rhea" id="RHEA-COMP:10669"/>
        <dbReference type="ChEBI" id="CHEBI:15378"/>
        <dbReference type="ChEBI" id="CHEBI:57856"/>
        <dbReference type="ChEBI" id="CHEBI:59789"/>
        <dbReference type="ChEBI" id="CHEBI:74411"/>
        <dbReference type="ChEBI" id="CHEBI:74449"/>
        <dbReference type="EC" id="2.1.1.266"/>
    </reaction>
</comment>
<keyword evidence="1" id="KW-0694">RNA-binding</keyword>
<keyword evidence="1" id="KW-0698">rRNA processing</keyword>
<comment type="similarity">
    <text evidence="1">Belongs to the RlmJ family.</text>
</comment>
<dbReference type="PANTHER" id="PTHR37426:SF1">
    <property type="entry name" value="RIBOSOMAL RNA LARGE SUBUNIT METHYLTRANSFERASE J"/>
    <property type="match status" value="1"/>
</dbReference>
<feature type="binding site" evidence="1">
    <location>
        <begin position="144"/>
        <end position="145"/>
    </location>
    <ligand>
        <name>S-adenosyl-L-methionine</name>
        <dbReference type="ChEBI" id="CHEBI:59789"/>
    </ligand>
</feature>
<dbReference type="EMBL" id="VMNK01000014">
    <property type="protein sequence ID" value="TVO54001.1"/>
    <property type="molecule type" value="Genomic_DNA"/>
</dbReference>
<dbReference type="SUPFAM" id="SSF53335">
    <property type="entry name" value="S-adenosyl-L-methionine-dependent methyltransferases"/>
    <property type="match status" value="1"/>
</dbReference>
<sequence length="283" mass="31298">MLSYRHAYHAGNHADVLKHLTLVLTLDYFNQKPAPYWYIDTHAGPGSYRLDQGPAARTGEFETGIGKIAGIKPRPKSVQRFLESVGCLGKTGLPTSYPGSPDIAQRLLRDTDRLRLFELHPTDFDALDKHFAHAGRRAQVKKTDGFAALKALLPPPTRRAVVLIDPPYEVKQDYDTLIATLEDGLKRFPTGCFLVWYPIIGRPESRRLPKKLLKLGASTQSWLHATLEVAPPAADGLGMTGSGMFVLNPPWTLAEQLAETLPWLSQHMGAGAPARYQLDSHST</sequence>
<dbReference type="HAMAP" id="MF_00934">
    <property type="entry name" value="23SrRNA_methyltr_J"/>
    <property type="match status" value="1"/>
</dbReference>
<feature type="binding site" evidence="1">
    <location>
        <position position="42"/>
    </location>
    <ligand>
        <name>S-adenosyl-L-methionine</name>
        <dbReference type="ChEBI" id="CHEBI:59789"/>
    </ligand>
</feature>
<dbReference type="GO" id="GO:0070475">
    <property type="term" value="P:rRNA base methylation"/>
    <property type="evidence" value="ECO:0007669"/>
    <property type="project" value="UniProtKB-UniRule"/>
</dbReference>
<dbReference type="GO" id="GO:0005829">
    <property type="term" value="C:cytosol"/>
    <property type="evidence" value="ECO:0007669"/>
    <property type="project" value="TreeGrafter"/>
</dbReference>